<evidence type="ECO:0000256" key="1">
    <source>
        <dbReference type="SAM" id="MobiDB-lite"/>
    </source>
</evidence>
<evidence type="ECO:0000313" key="2">
    <source>
        <dbReference type="Proteomes" id="UP000813463"/>
    </source>
</evidence>
<accession>A0A9R0K4S7</accession>
<reference evidence="3" key="2">
    <citation type="submission" date="2025-08" db="UniProtKB">
        <authorList>
            <consortium name="RefSeq"/>
        </authorList>
    </citation>
    <scope>IDENTIFICATION</scope>
    <source>
        <tissue evidence="3">Leaf</tissue>
    </source>
</reference>
<dbReference type="Proteomes" id="UP000813463">
    <property type="component" value="Chromosome 2"/>
</dbReference>
<dbReference type="AlphaFoldDB" id="A0A9R0K4S7"/>
<dbReference type="PANTHER" id="PTHR33595:SF7">
    <property type="entry name" value="OS12G0242500 PROTEIN"/>
    <property type="match status" value="1"/>
</dbReference>
<dbReference type="RefSeq" id="XP_021858459.2">
    <property type="nucleotide sequence ID" value="XM_022002767.2"/>
</dbReference>
<keyword evidence="2" id="KW-1185">Reference proteome</keyword>
<sequence length="193" mass="20879">MEDGKGECCIARWGGGHTAAVVATAAEDYCNTSKMDMIMLKFRPIAPKPVVAGTTTTTASESGGGSQGNGSSRHAKAGGRGRKKTNNSCSNNRKCNNNNNHGRKRKSSSPDRRNDYPAGNPNQQDPTLLPLFPEAPDLSPTGQDQVHNVMPFWHNIDCYNNNNNNNNNDDGYTSGSSPSFDGNFNNCHVSSWW</sequence>
<feature type="region of interest" description="Disordered" evidence="1">
    <location>
        <begin position="53"/>
        <end position="145"/>
    </location>
</feature>
<organism evidence="2 3">
    <name type="scientific">Spinacia oleracea</name>
    <name type="common">Spinach</name>
    <dbReference type="NCBI Taxonomy" id="3562"/>
    <lineage>
        <taxon>Eukaryota</taxon>
        <taxon>Viridiplantae</taxon>
        <taxon>Streptophyta</taxon>
        <taxon>Embryophyta</taxon>
        <taxon>Tracheophyta</taxon>
        <taxon>Spermatophyta</taxon>
        <taxon>Magnoliopsida</taxon>
        <taxon>eudicotyledons</taxon>
        <taxon>Gunneridae</taxon>
        <taxon>Pentapetalae</taxon>
        <taxon>Caryophyllales</taxon>
        <taxon>Chenopodiaceae</taxon>
        <taxon>Chenopodioideae</taxon>
        <taxon>Anserineae</taxon>
        <taxon>Spinacia</taxon>
    </lineage>
</organism>
<dbReference type="KEGG" id="soe:110797660"/>
<dbReference type="GeneID" id="110797660"/>
<feature type="compositionally biased region" description="Low complexity" evidence="1">
    <location>
        <begin position="86"/>
        <end position="100"/>
    </location>
</feature>
<protein>
    <submittedName>
        <fullName evidence="3">Uncharacterized protein</fullName>
    </submittedName>
</protein>
<proteinExistence type="predicted"/>
<feature type="compositionally biased region" description="Basic residues" evidence="1">
    <location>
        <begin position="73"/>
        <end position="85"/>
    </location>
</feature>
<gene>
    <name evidence="3" type="primary">LOC110797660</name>
</gene>
<name>A0A9R0K4S7_SPIOL</name>
<evidence type="ECO:0000313" key="3">
    <source>
        <dbReference type="RefSeq" id="XP_021858459.2"/>
    </source>
</evidence>
<dbReference type="PANTHER" id="PTHR33595">
    <property type="entry name" value="VON WILLEBRAND FACTOR A DOMAIN PROTEIN"/>
    <property type="match status" value="1"/>
</dbReference>
<reference evidence="2" key="1">
    <citation type="journal article" date="2021" name="Nat. Commun.">
        <title>Genomic analyses provide insights into spinach domestication and the genetic basis of agronomic traits.</title>
        <authorList>
            <person name="Cai X."/>
            <person name="Sun X."/>
            <person name="Xu C."/>
            <person name="Sun H."/>
            <person name="Wang X."/>
            <person name="Ge C."/>
            <person name="Zhang Z."/>
            <person name="Wang Q."/>
            <person name="Fei Z."/>
            <person name="Jiao C."/>
            <person name="Wang Q."/>
        </authorList>
    </citation>
    <scope>NUCLEOTIDE SEQUENCE [LARGE SCALE GENOMIC DNA]</scope>
    <source>
        <strain evidence="2">cv. Varoflay</strain>
    </source>
</reference>